<keyword evidence="1" id="KW-0472">Membrane</keyword>
<sequence length="141" mass="16617">MSDVNKPFPFRFSGHNGEKILFLSRLTDISPILFFFLLFLRFFFAGFICFTLTFLLSKSRRYFRIKKTNFSTRILTIFFFKLSTTKLEIMPLSIQINKYLGIGIERNLINQDFNLAGLVPVEFSFTQTLYNPSDCAHFWYG</sequence>
<keyword evidence="1" id="KW-1133">Transmembrane helix</keyword>
<evidence type="ECO:0000313" key="2">
    <source>
        <dbReference type="EMBL" id="CAG6749398.1"/>
    </source>
</evidence>
<feature type="transmembrane region" description="Helical" evidence="1">
    <location>
        <begin position="32"/>
        <end position="56"/>
    </location>
</feature>
<organism evidence="2">
    <name type="scientific">Cacopsylla melanoneura</name>
    <dbReference type="NCBI Taxonomy" id="428564"/>
    <lineage>
        <taxon>Eukaryota</taxon>
        <taxon>Metazoa</taxon>
        <taxon>Ecdysozoa</taxon>
        <taxon>Arthropoda</taxon>
        <taxon>Hexapoda</taxon>
        <taxon>Insecta</taxon>
        <taxon>Pterygota</taxon>
        <taxon>Neoptera</taxon>
        <taxon>Paraneoptera</taxon>
        <taxon>Hemiptera</taxon>
        <taxon>Sternorrhyncha</taxon>
        <taxon>Psylloidea</taxon>
        <taxon>Psyllidae</taxon>
        <taxon>Psyllinae</taxon>
        <taxon>Cacopsylla</taxon>
    </lineage>
</organism>
<proteinExistence type="predicted"/>
<accession>A0A8D9ECZ6</accession>
<keyword evidence="1" id="KW-0812">Transmembrane</keyword>
<evidence type="ECO:0000256" key="1">
    <source>
        <dbReference type="SAM" id="Phobius"/>
    </source>
</evidence>
<reference evidence="2" key="1">
    <citation type="submission" date="2021-05" db="EMBL/GenBank/DDBJ databases">
        <authorList>
            <person name="Alioto T."/>
            <person name="Alioto T."/>
            <person name="Gomez Garrido J."/>
        </authorList>
    </citation>
    <scope>NUCLEOTIDE SEQUENCE</scope>
</reference>
<protein>
    <submittedName>
        <fullName evidence="2">Uncharacterized protein</fullName>
    </submittedName>
</protein>
<name>A0A8D9ECZ6_9HEMI</name>
<dbReference type="AlphaFoldDB" id="A0A8D9ECZ6"/>
<dbReference type="EMBL" id="HBUF01523179">
    <property type="protein sequence ID" value="CAG6749398.1"/>
    <property type="molecule type" value="Transcribed_RNA"/>
</dbReference>